<comment type="caution">
    <text evidence="6">The sequence shown here is derived from an EMBL/GenBank/DDBJ whole genome shotgun (WGS) entry which is preliminary data.</text>
</comment>
<dbReference type="PROSITE" id="PS50294">
    <property type="entry name" value="WD_REPEATS_REGION"/>
    <property type="match status" value="2"/>
</dbReference>
<feature type="repeat" description="WD" evidence="4">
    <location>
        <begin position="418"/>
        <end position="449"/>
    </location>
</feature>
<evidence type="ECO:0000256" key="2">
    <source>
        <dbReference type="ARBA" id="ARBA00022574"/>
    </source>
</evidence>
<dbReference type="InterPro" id="IPR001680">
    <property type="entry name" value="WD40_rpt"/>
</dbReference>
<dbReference type="PANTHER" id="PTHR14221:SF0">
    <property type="entry name" value="WD REPEAT-CONTAINING PROTEIN 44"/>
    <property type="match status" value="1"/>
</dbReference>
<dbReference type="OrthoDB" id="1932312at2759"/>
<evidence type="ECO:0000256" key="3">
    <source>
        <dbReference type="ARBA" id="ARBA00022737"/>
    </source>
</evidence>
<dbReference type="SUPFAM" id="SSF50978">
    <property type="entry name" value="WD40 repeat-like"/>
    <property type="match status" value="1"/>
</dbReference>
<accession>A0A8K1D858</accession>
<evidence type="ECO:0000313" key="6">
    <source>
        <dbReference type="EMBL" id="TRZ06767.1"/>
    </source>
</evidence>
<dbReference type="PANTHER" id="PTHR14221">
    <property type="entry name" value="WD REPEAT DOMAIN 44"/>
    <property type="match status" value="1"/>
</dbReference>
<dbReference type="Proteomes" id="UP000796761">
    <property type="component" value="Unassembled WGS sequence"/>
</dbReference>
<feature type="compositionally biased region" description="Pro residues" evidence="5">
    <location>
        <begin position="230"/>
        <end position="253"/>
    </location>
</feature>
<feature type="repeat" description="WD" evidence="4">
    <location>
        <begin position="514"/>
        <end position="547"/>
    </location>
</feature>
<evidence type="ECO:0000313" key="7">
    <source>
        <dbReference type="Proteomes" id="UP000796761"/>
    </source>
</evidence>
<dbReference type="InterPro" id="IPR015943">
    <property type="entry name" value="WD40/YVTN_repeat-like_dom_sf"/>
</dbReference>
<organism evidence="6 7">
    <name type="scientific">Zosterops borbonicus</name>
    <dbReference type="NCBI Taxonomy" id="364589"/>
    <lineage>
        <taxon>Eukaryota</taxon>
        <taxon>Metazoa</taxon>
        <taxon>Chordata</taxon>
        <taxon>Craniata</taxon>
        <taxon>Vertebrata</taxon>
        <taxon>Euteleostomi</taxon>
        <taxon>Archelosauria</taxon>
        <taxon>Archosauria</taxon>
        <taxon>Dinosauria</taxon>
        <taxon>Saurischia</taxon>
        <taxon>Theropoda</taxon>
        <taxon>Coelurosauria</taxon>
        <taxon>Aves</taxon>
        <taxon>Neognathae</taxon>
        <taxon>Neoaves</taxon>
        <taxon>Telluraves</taxon>
        <taxon>Australaves</taxon>
        <taxon>Passeriformes</taxon>
        <taxon>Sylvioidea</taxon>
        <taxon>Zosteropidae</taxon>
        <taxon>Zosterops</taxon>
    </lineage>
</organism>
<dbReference type="EMBL" id="SWJQ01002200">
    <property type="protein sequence ID" value="TRZ06767.1"/>
    <property type="molecule type" value="Genomic_DNA"/>
</dbReference>
<sequence>MASDSDTEEFYDAPEDVHPAGSPAPSPTKVGTHVVKDMDNKLHKAGNETFVREMKQDDSKEIIDSIIEESQKAQQLEDDSLASRGNELTVPTLDANAWISGAGIISDIPEVLAAKIPLPEDTREPEDQGVCKDAKLESEKLLFSSDQQESHKLTKVTNATDHKMDETGAQGETSKKEHITDKKEANTLGKVASDLSTKDLSTTEEMPPVKPPRQLTVEPDIVASTKKPVPARPPPPTNVPPLRPPPPARPAPPFQKKSELDLEVQKPVLEVSRGSFTAGGLLTSSSVTEGVPKDSQPSLDLASATSGDKIVTAQENGKAADNQTTNEVLGPQRPRSNSGRELTDEEILASVMIKNLDTGEEIPLSLAEEKLPTGINPLTLHIMRRTKEYIRQMNTSIEQKYLIGFGGISQERLIEYVDQNDKGAVWTMKFSHCGRLLASAGQDNVVRIWVLKNAFDYFNNMRMKYNTEGRVSPSPSQESLNSSKSDTDAGICSGVDEDPDDKNAPFRQRPFCKYKGHTADLLDLSWSKNYFLLSSSMDKTVRLWHISRRECLCCFQHIDFVTAIAFHPRDDRYFLSGSLDGKLRLWNIPDKKVALWNEVDGQTKLITAANFCQNGKYAVIGTYDGRCIFYDTE</sequence>
<feature type="non-terminal residue" evidence="6">
    <location>
        <position position="1"/>
    </location>
</feature>
<dbReference type="InterPro" id="IPR036322">
    <property type="entry name" value="WD40_repeat_dom_sf"/>
</dbReference>
<dbReference type="PRINTS" id="PR00320">
    <property type="entry name" value="GPROTEINBRPT"/>
</dbReference>
<dbReference type="Pfam" id="PF00400">
    <property type="entry name" value="WD40"/>
    <property type="match status" value="3"/>
</dbReference>
<feature type="compositionally biased region" description="Basic and acidic residues" evidence="5">
    <location>
        <begin position="173"/>
        <end position="185"/>
    </location>
</feature>
<feature type="region of interest" description="Disordered" evidence="5">
    <location>
        <begin position="468"/>
        <end position="504"/>
    </location>
</feature>
<dbReference type="AlphaFoldDB" id="A0A8K1D858"/>
<gene>
    <name evidence="6" type="ORF">HGM15179_020339</name>
</gene>
<proteinExistence type="predicted"/>
<feature type="region of interest" description="Disordered" evidence="5">
    <location>
        <begin position="1"/>
        <end position="32"/>
    </location>
</feature>
<feature type="compositionally biased region" description="Acidic residues" evidence="5">
    <location>
        <begin position="1"/>
        <end position="14"/>
    </location>
</feature>
<feature type="region of interest" description="Disordered" evidence="5">
    <location>
        <begin position="141"/>
        <end position="255"/>
    </location>
</feature>
<feature type="compositionally biased region" description="Low complexity" evidence="5">
    <location>
        <begin position="472"/>
        <end position="484"/>
    </location>
</feature>
<evidence type="ECO:0000256" key="1">
    <source>
        <dbReference type="ARBA" id="ARBA00021207"/>
    </source>
</evidence>
<evidence type="ECO:0000256" key="5">
    <source>
        <dbReference type="SAM" id="MobiDB-lite"/>
    </source>
</evidence>
<dbReference type="InterPro" id="IPR020472">
    <property type="entry name" value="WD40_PAC1"/>
</dbReference>
<dbReference type="InterPro" id="IPR040324">
    <property type="entry name" value="WDR44/Dgr2"/>
</dbReference>
<feature type="repeat" description="WD" evidence="4">
    <location>
        <begin position="554"/>
        <end position="588"/>
    </location>
</feature>
<keyword evidence="7" id="KW-1185">Reference proteome</keyword>
<protein>
    <recommendedName>
        <fullName evidence="1">WD repeat-containing protein 44</fullName>
    </recommendedName>
</protein>
<dbReference type="PROSITE" id="PS50082">
    <property type="entry name" value="WD_REPEATS_2"/>
    <property type="match status" value="3"/>
</dbReference>
<dbReference type="Gene3D" id="2.130.10.10">
    <property type="entry name" value="YVTN repeat-like/Quinoprotein amine dehydrogenase"/>
    <property type="match status" value="1"/>
</dbReference>
<feature type="region of interest" description="Disordered" evidence="5">
    <location>
        <begin position="314"/>
        <end position="342"/>
    </location>
</feature>
<keyword evidence="3" id="KW-0677">Repeat</keyword>
<name>A0A8K1D858_9PASS</name>
<evidence type="ECO:0000256" key="4">
    <source>
        <dbReference type="PROSITE-ProRule" id="PRU00221"/>
    </source>
</evidence>
<feature type="compositionally biased region" description="Polar residues" evidence="5">
    <location>
        <begin position="194"/>
        <end position="204"/>
    </location>
</feature>
<reference evidence="6" key="1">
    <citation type="submission" date="2019-04" db="EMBL/GenBank/DDBJ databases">
        <title>Genome assembly of Zosterops borbonicus 15179.</title>
        <authorList>
            <person name="Leroy T."/>
            <person name="Anselmetti Y."/>
            <person name="Tilak M.-K."/>
            <person name="Nabholz B."/>
        </authorList>
    </citation>
    <scope>NUCLEOTIDE SEQUENCE</scope>
    <source>
        <strain evidence="6">HGM_15179</strain>
        <tissue evidence="6">Muscle</tissue>
    </source>
</reference>
<keyword evidence="2 4" id="KW-0853">WD repeat</keyword>
<feature type="region of interest" description="Disordered" evidence="5">
    <location>
        <begin position="278"/>
        <end position="301"/>
    </location>
</feature>
<dbReference type="SMART" id="SM00320">
    <property type="entry name" value="WD40"/>
    <property type="match status" value="4"/>
</dbReference>